<name>A0A485APY7_KLUCR</name>
<gene>
    <name evidence="2" type="primary">eptA_1</name>
    <name evidence="2" type="ORF">NCTC12993_02208</name>
</gene>
<keyword evidence="1" id="KW-0472">Membrane</keyword>
<organism evidence="2 3">
    <name type="scientific">Kluyvera cryocrescens</name>
    <name type="common">Kluyvera citrophila</name>
    <dbReference type="NCBI Taxonomy" id="580"/>
    <lineage>
        <taxon>Bacteria</taxon>
        <taxon>Pseudomonadati</taxon>
        <taxon>Pseudomonadota</taxon>
        <taxon>Gammaproteobacteria</taxon>
        <taxon>Enterobacterales</taxon>
        <taxon>Enterobacteriaceae</taxon>
        <taxon>Kluyvera</taxon>
    </lineage>
</organism>
<evidence type="ECO:0000313" key="2">
    <source>
        <dbReference type="EMBL" id="VFS62710.1"/>
    </source>
</evidence>
<keyword evidence="1" id="KW-1133">Transmembrane helix</keyword>
<evidence type="ECO:0000313" key="3">
    <source>
        <dbReference type="Proteomes" id="UP000401081"/>
    </source>
</evidence>
<protein>
    <submittedName>
        <fullName evidence="2">Phosphoethanolamine transferase eptA</fullName>
        <ecNumber evidence="2">2.7.-.-</ecNumber>
    </submittedName>
</protein>
<keyword evidence="1" id="KW-0812">Transmembrane</keyword>
<keyword evidence="2" id="KW-0808">Transferase</keyword>
<dbReference type="Proteomes" id="UP000401081">
    <property type="component" value="Unassembled WGS sequence"/>
</dbReference>
<dbReference type="AlphaFoldDB" id="A0A485APY7"/>
<feature type="transmembrane region" description="Helical" evidence="1">
    <location>
        <begin position="14"/>
        <end position="33"/>
    </location>
</feature>
<accession>A0A485APY7</accession>
<dbReference type="EMBL" id="CAADJD010000016">
    <property type="protein sequence ID" value="VFS62710.1"/>
    <property type="molecule type" value="Genomic_DNA"/>
</dbReference>
<sequence length="66" mass="7499">MLCLLRYRPTVSRLTYIILFALYIALPLNIDFYRQAFTLLPVDGLHNALVFLSMPVVAFSGHGDIN</sequence>
<proteinExistence type="predicted"/>
<reference evidence="2 3" key="1">
    <citation type="submission" date="2019-03" db="EMBL/GenBank/DDBJ databases">
        <authorList>
            <consortium name="Pathogen Informatics"/>
        </authorList>
    </citation>
    <scope>NUCLEOTIDE SEQUENCE [LARGE SCALE GENOMIC DNA]</scope>
    <source>
        <strain evidence="2 3">NCTC12993</strain>
    </source>
</reference>
<evidence type="ECO:0000256" key="1">
    <source>
        <dbReference type="SAM" id="Phobius"/>
    </source>
</evidence>
<keyword evidence="3" id="KW-1185">Reference proteome</keyword>
<dbReference type="EC" id="2.7.-.-" evidence="2"/>
<dbReference type="GO" id="GO:0016740">
    <property type="term" value="F:transferase activity"/>
    <property type="evidence" value="ECO:0007669"/>
    <property type="project" value="UniProtKB-KW"/>
</dbReference>